<accession>A0ABR2LHQ9</accession>
<keyword evidence="4" id="KW-1185">Reference proteome</keyword>
<organism evidence="3 4">
    <name type="scientific">Platanthera guangdongensis</name>
    <dbReference type="NCBI Taxonomy" id="2320717"/>
    <lineage>
        <taxon>Eukaryota</taxon>
        <taxon>Viridiplantae</taxon>
        <taxon>Streptophyta</taxon>
        <taxon>Embryophyta</taxon>
        <taxon>Tracheophyta</taxon>
        <taxon>Spermatophyta</taxon>
        <taxon>Magnoliopsida</taxon>
        <taxon>Liliopsida</taxon>
        <taxon>Asparagales</taxon>
        <taxon>Orchidaceae</taxon>
        <taxon>Orchidoideae</taxon>
        <taxon>Orchideae</taxon>
        <taxon>Orchidinae</taxon>
        <taxon>Platanthera</taxon>
    </lineage>
</organism>
<proteinExistence type="predicted"/>
<gene>
    <name evidence="3" type="ORF">KSP40_PGU008656</name>
</gene>
<dbReference type="EMBL" id="JBBWWR010000019">
    <property type="protein sequence ID" value="KAK8941635.1"/>
    <property type="molecule type" value="Genomic_DNA"/>
</dbReference>
<evidence type="ECO:0000313" key="4">
    <source>
        <dbReference type="Proteomes" id="UP001412067"/>
    </source>
</evidence>
<reference evidence="3 4" key="1">
    <citation type="journal article" date="2022" name="Nat. Plants">
        <title>Genomes of leafy and leafless Platanthera orchids illuminate the evolution of mycoheterotrophy.</title>
        <authorList>
            <person name="Li M.H."/>
            <person name="Liu K.W."/>
            <person name="Li Z."/>
            <person name="Lu H.C."/>
            <person name="Ye Q.L."/>
            <person name="Zhang D."/>
            <person name="Wang J.Y."/>
            <person name="Li Y.F."/>
            <person name="Zhong Z.M."/>
            <person name="Liu X."/>
            <person name="Yu X."/>
            <person name="Liu D.K."/>
            <person name="Tu X.D."/>
            <person name="Liu B."/>
            <person name="Hao Y."/>
            <person name="Liao X.Y."/>
            <person name="Jiang Y.T."/>
            <person name="Sun W.H."/>
            <person name="Chen J."/>
            <person name="Chen Y.Q."/>
            <person name="Ai Y."/>
            <person name="Zhai J.W."/>
            <person name="Wu S.S."/>
            <person name="Zhou Z."/>
            <person name="Hsiao Y.Y."/>
            <person name="Wu W.L."/>
            <person name="Chen Y.Y."/>
            <person name="Lin Y.F."/>
            <person name="Hsu J.L."/>
            <person name="Li C.Y."/>
            <person name="Wang Z.W."/>
            <person name="Zhao X."/>
            <person name="Zhong W.Y."/>
            <person name="Ma X.K."/>
            <person name="Ma L."/>
            <person name="Huang J."/>
            <person name="Chen G.Z."/>
            <person name="Huang M.Z."/>
            <person name="Huang L."/>
            <person name="Peng D.H."/>
            <person name="Luo Y.B."/>
            <person name="Zou S.Q."/>
            <person name="Chen S.P."/>
            <person name="Lan S."/>
            <person name="Tsai W.C."/>
            <person name="Van de Peer Y."/>
            <person name="Liu Z.J."/>
        </authorList>
    </citation>
    <scope>NUCLEOTIDE SEQUENCE [LARGE SCALE GENOMIC DNA]</scope>
    <source>
        <strain evidence="3">Lor288</strain>
    </source>
</reference>
<name>A0ABR2LHQ9_9ASPA</name>
<comment type="caution">
    <text evidence="3">The sequence shown here is derived from an EMBL/GenBank/DDBJ whole genome shotgun (WGS) entry which is preliminary data.</text>
</comment>
<evidence type="ECO:0000256" key="1">
    <source>
        <dbReference type="ARBA" id="ARBA00004123"/>
    </source>
</evidence>
<dbReference type="Proteomes" id="UP001412067">
    <property type="component" value="Unassembled WGS sequence"/>
</dbReference>
<dbReference type="PANTHER" id="PTHR15074:SF0">
    <property type="entry name" value="METHYL-CPG-BINDING DOMAIN PROTEIN 4-LIKE PROTEIN"/>
    <property type="match status" value="1"/>
</dbReference>
<protein>
    <submittedName>
        <fullName evidence="3">Uncharacterized protein</fullName>
    </submittedName>
</protein>
<sequence>MESRSSGVRAGTPEWKDVVLSDHMLVKYWEYVVQWRREQQCLHGVDKYAADVYAIFCVCKPEDVVPSDHMLVKYWDYVVQWRREQQCQGNGGRPLLLMSMSGVDFRRLRHTSVDNGEMNQVEASARKASLGIPWRF</sequence>
<keyword evidence="2" id="KW-0539">Nucleus</keyword>
<evidence type="ECO:0000256" key="2">
    <source>
        <dbReference type="ARBA" id="ARBA00023242"/>
    </source>
</evidence>
<dbReference type="Gene3D" id="1.10.340.30">
    <property type="entry name" value="Hypothetical protein, domain 2"/>
    <property type="match status" value="1"/>
</dbReference>
<dbReference type="PANTHER" id="PTHR15074">
    <property type="entry name" value="METHYL-CPG-BINDING PROTEIN"/>
    <property type="match status" value="1"/>
</dbReference>
<dbReference type="InterPro" id="IPR045138">
    <property type="entry name" value="MeCP2/MBD4"/>
</dbReference>
<evidence type="ECO:0000313" key="3">
    <source>
        <dbReference type="EMBL" id="KAK8941635.1"/>
    </source>
</evidence>
<comment type="subcellular location">
    <subcellularLocation>
        <location evidence="1">Nucleus</location>
    </subcellularLocation>
</comment>